<proteinExistence type="predicted"/>
<evidence type="ECO:0000313" key="3">
    <source>
        <dbReference type="Proteomes" id="UP000824540"/>
    </source>
</evidence>
<accession>A0A8T2NM86</accession>
<dbReference type="Proteomes" id="UP000824540">
    <property type="component" value="Unassembled WGS sequence"/>
</dbReference>
<organism evidence="2 3">
    <name type="scientific">Albula glossodonta</name>
    <name type="common">roundjaw bonefish</name>
    <dbReference type="NCBI Taxonomy" id="121402"/>
    <lineage>
        <taxon>Eukaryota</taxon>
        <taxon>Metazoa</taxon>
        <taxon>Chordata</taxon>
        <taxon>Craniata</taxon>
        <taxon>Vertebrata</taxon>
        <taxon>Euteleostomi</taxon>
        <taxon>Actinopterygii</taxon>
        <taxon>Neopterygii</taxon>
        <taxon>Teleostei</taxon>
        <taxon>Albuliformes</taxon>
        <taxon>Albulidae</taxon>
        <taxon>Albula</taxon>
    </lineage>
</organism>
<protein>
    <submittedName>
        <fullName evidence="2">Uncharacterized protein</fullName>
    </submittedName>
</protein>
<sequence length="75" mass="7783">MDPQTGEEPSSGGMATNAAATPGTTPGSAPSPQSEAVTNELQELSLQPAPNLLPLRERKNGTAVHKRPSLQQTSF</sequence>
<gene>
    <name evidence="2" type="ORF">JZ751_021452</name>
</gene>
<dbReference type="OrthoDB" id="197676at2759"/>
<name>A0A8T2NM86_9TELE</name>
<feature type="compositionally biased region" description="Polar residues" evidence="1">
    <location>
        <begin position="33"/>
        <end position="45"/>
    </location>
</feature>
<reference evidence="2" key="1">
    <citation type="thesis" date="2021" institute="BYU ScholarsArchive" country="Provo, UT, USA">
        <title>Applications of and Algorithms for Genome Assembly and Genomic Analyses with an Emphasis on Marine Teleosts.</title>
        <authorList>
            <person name="Pickett B.D."/>
        </authorList>
    </citation>
    <scope>NUCLEOTIDE SEQUENCE</scope>
    <source>
        <strain evidence="2">HI-2016</strain>
    </source>
</reference>
<evidence type="ECO:0000256" key="1">
    <source>
        <dbReference type="SAM" id="MobiDB-lite"/>
    </source>
</evidence>
<comment type="caution">
    <text evidence="2">The sequence shown here is derived from an EMBL/GenBank/DDBJ whole genome shotgun (WGS) entry which is preliminary data.</text>
</comment>
<dbReference type="AlphaFoldDB" id="A0A8T2NM86"/>
<keyword evidence="3" id="KW-1185">Reference proteome</keyword>
<feature type="region of interest" description="Disordered" evidence="1">
    <location>
        <begin position="1"/>
        <end position="75"/>
    </location>
</feature>
<dbReference type="EMBL" id="JAFBMS010000043">
    <property type="protein sequence ID" value="KAG9340340.1"/>
    <property type="molecule type" value="Genomic_DNA"/>
</dbReference>
<feature type="compositionally biased region" description="Low complexity" evidence="1">
    <location>
        <begin position="12"/>
        <end position="32"/>
    </location>
</feature>
<evidence type="ECO:0000313" key="2">
    <source>
        <dbReference type="EMBL" id="KAG9340340.1"/>
    </source>
</evidence>